<feature type="region of interest" description="Disordered" evidence="3">
    <location>
        <begin position="134"/>
        <end position="176"/>
    </location>
</feature>
<comment type="function">
    <text evidence="2">Involved in regulation of actin and microtubule organization. Part of a WAVE complex that activates the Arp2/3 complex.</text>
</comment>
<evidence type="ECO:0000256" key="1">
    <source>
        <dbReference type="ARBA" id="ARBA00010020"/>
    </source>
</evidence>
<evidence type="ECO:0000256" key="2">
    <source>
        <dbReference type="ARBA" id="ARBA00025223"/>
    </source>
</evidence>
<dbReference type="PANTHER" id="PTHR10460:SF0">
    <property type="entry name" value="ABELSON INTERACTING PROTEIN, ISOFORM D"/>
    <property type="match status" value="1"/>
</dbReference>
<organism evidence="4 5">
    <name type="scientific">Chenopodium quinoa</name>
    <name type="common">Quinoa</name>
    <dbReference type="NCBI Taxonomy" id="63459"/>
    <lineage>
        <taxon>Eukaryota</taxon>
        <taxon>Viridiplantae</taxon>
        <taxon>Streptophyta</taxon>
        <taxon>Embryophyta</taxon>
        <taxon>Tracheophyta</taxon>
        <taxon>Spermatophyta</taxon>
        <taxon>Magnoliopsida</taxon>
        <taxon>eudicotyledons</taxon>
        <taxon>Gunneridae</taxon>
        <taxon>Pentapetalae</taxon>
        <taxon>Caryophyllales</taxon>
        <taxon>Chenopodiaceae</taxon>
        <taxon>Chenopodioideae</taxon>
        <taxon>Atripliceae</taxon>
        <taxon>Chenopodium</taxon>
    </lineage>
</organism>
<dbReference type="EnsemblPlants" id="AUR62022631-RA">
    <property type="protein sequence ID" value="AUR62022631-RA:cds"/>
    <property type="gene ID" value="AUR62022631"/>
</dbReference>
<name>A0A803M333_CHEQI</name>
<dbReference type="PANTHER" id="PTHR10460">
    <property type="entry name" value="ABL INTERACTOR FAMILY MEMBER"/>
    <property type="match status" value="1"/>
</dbReference>
<dbReference type="InterPro" id="IPR028457">
    <property type="entry name" value="ABI"/>
</dbReference>
<evidence type="ECO:0000313" key="5">
    <source>
        <dbReference type="Proteomes" id="UP000596660"/>
    </source>
</evidence>
<dbReference type="Gene3D" id="6.10.140.1620">
    <property type="match status" value="1"/>
</dbReference>
<evidence type="ECO:0008006" key="6">
    <source>
        <dbReference type="Google" id="ProtNLM"/>
    </source>
</evidence>
<protein>
    <recommendedName>
        <fullName evidence="6">Protein ABIL1</fullName>
    </recommendedName>
</protein>
<evidence type="ECO:0000256" key="3">
    <source>
        <dbReference type="SAM" id="MobiDB-lite"/>
    </source>
</evidence>
<dbReference type="Proteomes" id="UP000596660">
    <property type="component" value="Unplaced"/>
</dbReference>
<sequence>MEVEQPKALPNPMTFDEASMERSKSFVKALQELKNLRPQLYSAAEYCEKSYLHSEQKQMVLDNLKDYAVRALVNAVDHLGTVAYKLTDLLEQQTSDVSNTELKVTCLNQSLYFDTSILLYAALDSVNKKVHFSPAAQSDPRQMHVQARPRVHPSGSPGKTLSWHLGSESKSPLKGNHKTVFSGSEVQKASPRSPAVFQLLDNEAGIRAKSSGLHTQLPSGDPAGASMQPYGAMPKDSVSDSKAMTPFKSFNNSNSRQAIVKAPIRHKSMLSAFFVKQKTPKLRTGKVA</sequence>
<proteinExistence type="inferred from homology"/>
<dbReference type="Gramene" id="AUR62022631-RA">
    <property type="protein sequence ID" value="AUR62022631-RA:cds"/>
    <property type="gene ID" value="AUR62022631"/>
</dbReference>
<dbReference type="OMA" id="SHDNPRQ"/>
<comment type="similarity">
    <text evidence="1">Belongs to the ABI family.</text>
</comment>
<evidence type="ECO:0000313" key="4">
    <source>
        <dbReference type="EnsemblPlants" id="AUR62022631-RA:cds"/>
    </source>
</evidence>
<reference evidence="4" key="1">
    <citation type="journal article" date="2017" name="Nature">
        <title>The genome of Chenopodium quinoa.</title>
        <authorList>
            <person name="Jarvis D.E."/>
            <person name="Ho Y.S."/>
            <person name="Lightfoot D.J."/>
            <person name="Schmoeckel S.M."/>
            <person name="Li B."/>
            <person name="Borm T.J.A."/>
            <person name="Ohyanagi H."/>
            <person name="Mineta K."/>
            <person name="Michell C.T."/>
            <person name="Saber N."/>
            <person name="Kharbatia N.M."/>
            <person name="Rupper R.R."/>
            <person name="Sharp A.R."/>
            <person name="Dally N."/>
            <person name="Boughton B.A."/>
            <person name="Woo Y.H."/>
            <person name="Gao G."/>
            <person name="Schijlen E.G.W.M."/>
            <person name="Guo X."/>
            <person name="Momin A.A."/>
            <person name="Negrao S."/>
            <person name="Al-Babili S."/>
            <person name="Gehring C."/>
            <person name="Roessner U."/>
            <person name="Jung C."/>
            <person name="Murphy K."/>
            <person name="Arold S.T."/>
            <person name="Gojobori T."/>
            <person name="van der Linden C.G."/>
            <person name="van Loo E.N."/>
            <person name="Jellen E.N."/>
            <person name="Maughan P.J."/>
            <person name="Tester M."/>
        </authorList>
    </citation>
    <scope>NUCLEOTIDE SEQUENCE [LARGE SCALE GENOMIC DNA]</scope>
    <source>
        <strain evidence="4">cv. PI 614886</strain>
    </source>
</reference>
<reference evidence="4" key="2">
    <citation type="submission" date="2021-03" db="UniProtKB">
        <authorList>
            <consortium name="EnsemblPlants"/>
        </authorList>
    </citation>
    <scope>IDENTIFICATION</scope>
</reference>
<dbReference type="AlphaFoldDB" id="A0A803M333"/>
<accession>A0A803M333</accession>
<keyword evidence="5" id="KW-1185">Reference proteome</keyword>